<evidence type="ECO:0000313" key="3">
    <source>
        <dbReference type="Proteomes" id="UP000292345"/>
    </source>
</evidence>
<dbReference type="AlphaFoldDB" id="A0A4Q7EP06"/>
<name>A0A4Q7EP06_9GAMM</name>
<evidence type="ECO:0000256" key="1">
    <source>
        <dbReference type="SAM" id="SignalP"/>
    </source>
</evidence>
<feature type="chain" id="PRO_5020953573" description="Lipoprotein" evidence="1">
    <location>
        <begin position="19"/>
        <end position="361"/>
    </location>
</feature>
<protein>
    <recommendedName>
        <fullName evidence="4">Lipoprotein</fullName>
    </recommendedName>
</protein>
<keyword evidence="1" id="KW-0732">Signal</keyword>
<evidence type="ECO:0000313" key="2">
    <source>
        <dbReference type="EMBL" id="RZM85395.1"/>
    </source>
</evidence>
<feature type="signal peptide" evidence="1">
    <location>
        <begin position="1"/>
        <end position="18"/>
    </location>
</feature>
<comment type="caution">
    <text evidence="2">The sequence shown here is derived from an EMBL/GenBank/DDBJ whole genome shotgun (WGS) entry which is preliminary data.</text>
</comment>
<dbReference type="RefSeq" id="WP_130243766.1">
    <property type="nucleotide sequence ID" value="NZ_PPUZ01000001.1"/>
</dbReference>
<dbReference type="PROSITE" id="PS51257">
    <property type="entry name" value="PROKAR_LIPOPROTEIN"/>
    <property type="match status" value="1"/>
</dbReference>
<organism evidence="2 3">
    <name type="scientific">Pseudoalteromonas rubra</name>
    <dbReference type="NCBI Taxonomy" id="43658"/>
    <lineage>
        <taxon>Bacteria</taxon>
        <taxon>Pseudomonadati</taxon>
        <taxon>Pseudomonadota</taxon>
        <taxon>Gammaproteobacteria</taxon>
        <taxon>Alteromonadales</taxon>
        <taxon>Pseudoalteromonadaceae</taxon>
        <taxon>Pseudoalteromonas</taxon>
    </lineage>
</organism>
<dbReference type="EMBL" id="PPUZ01000001">
    <property type="protein sequence ID" value="RZM85395.1"/>
    <property type="molecule type" value="Genomic_DNA"/>
</dbReference>
<sequence length="361" mass="41095">MKRLLSLLVLICVLSGCASTNKATLLETSATIYEANKKLEYLFKNPDEDVLLAMIDRHASEAYVKNKLGVADPKFAMKSAYISIGAIIGLASFEHIVYSHSREVGDYWLSRYIFSHNNGTFALVDITLTKQDYRLVDVNNLSYRSSLVRFFAEYDQQVKSAGHEEAIAVVSEHLKKKESQLALEQYQRLPAEVKTLPIVHETLFRALETCEGEQHQLFCETLLKDSEDVYHGLLKANLFRSMTQFEQALTEFEHLPDDIRSSPPILMEKAMVHAYLGHKREAFGIALDGLYRHTGGAYGYLIMLQVALISDEHDYTVELLNFMKETFAIHFSEQQLADIANSENFMKSTQYAQFKQAYQSS</sequence>
<reference evidence="2 3" key="1">
    <citation type="submission" date="2018-01" db="EMBL/GenBank/DDBJ databases">
        <title>Co-occurrence of chitin degradation, pigmentation and bioactivity in marine Pseudoalteromonas.</title>
        <authorList>
            <person name="Paulsen S."/>
            <person name="Gram L."/>
            <person name="Machado H."/>
        </authorList>
    </citation>
    <scope>NUCLEOTIDE SEQUENCE [LARGE SCALE GENOMIC DNA]</scope>
    <source>
        <strain evidence="2 3">S1946</strain>
    </source>
</reference>
<gene>
    <name evidence="2" type="ORF">C3B51_00200</name>
</gene>
<evidence type="ECO:0008006" key="4">
    <source>
        <dbReference type="Google" id="ProtNLM"/>
    </source>
</evidence>
<dbReference type="Proteomes" id="UP000292345">
    <property type="component" value="Unassembled WGS sequence"/>
</dbReference>
<accession>A0A4Q7EP06</accession>
<proteinExistence type="predicted"/>